<keyword evidence="4" id="KW-1185">Reference proteome</keyword>
<proteinExistence type="predicted"/>
<accession>A0A067M8P6</accession>
<feature type="compositionally biased region" description="Polar residues" evidence="1">
    <location>
        <begin position="1"/>
        <end position="13"/>
    </location>
</feature>
<feature type="transmembrane region" description="Helical" evidence="2">
    <location>
        <begin position="293"/>
        <end position="310"/>
    </location>
</feature>
<protein>
    <recommendedName>
        <fullName evidence="5">WW domain-containing protein</fullName>
    </recommendedName>
</protein>
<keyword evidence="2" id="KW-1133">Transmembrane helix</keyword>
<dbReference type="InParanoid" id="A0A067M8P6"/>
<keyword evidence="2" id="KW-0472">Membrane</keyword>
<dbReference type="OrthoDB" id="3208379at2759"/>
<sequence>MFSTPSKIVSTMGDQRAKNRRRSLSLPSAPVEMAQSHFFAPYNREAKASNADDLFISRPDLLPRDLPKSSPPPGWLLHLHPNGWVYFTHPVFGLVTNADIRQPSVYGRLNPIFQSAYLNWQPRPASTEILIDDDMNELYVNHSLKLASFASWNDLNAEFAESQSWRLHKIYEKNYWKCFKDHPSHHPLPEGAEELATGTVNSSLVGNYVYQNNSVDPFSADESEKLRKLLSLLRSEDSIPKTVLISHILELIATQASETNYTYFSTARGGFTRKSPAPRSQADPVAERFSDKLIAICMTYLLFGVPFNYVRHIGRVLRAPPGSGSYAYELKKKQWQEYVQKLVKEWTDFNLVATVLLSATVSFLAVPGIDDVTRVTTLISVLCALGSIIVGLYLVWKHQTRGADMGGWSYNLNLENRYGVHEIATLLSLPLVFLIWAILTFMISVVCFSFRGFGQTIDGTQVWFETSTAWIVLVVAVVIVTTSGLVLYSFWDLWQNPFRRSSFIRTMIRQMGEGARWIGSGMRRIARMISHRDRMQVPNQEQMSGA</sequence>
<evidence type="ECO:0000256" key="2">
    <source>
        <dbReference type="SAM" id="Phobius"/>
    </source>
</evidence>
<name>A0A067M8P6_BOTB1</name>
<evidence type="ECO:0008006" key="5">
    <source>
        <dbReference type="Google" id="ProtNLM"/>
    </source>
</evidence>
<dbReference type="Proteomes" id="UP000027195">
    <property type="component" value="Unassembled WGS sequence"/>
</dbReference>
<evidence type="ECO:0000313" key="3">
    <source>
        <dbReference type="EMBL" id="KDQ11080.1"/>
    </source>
</evidence>
<gene>
    <name evidence="3" type="ORF">BOTBODRAFT_465409</name>
</gene>
<feature type="transmembrane region" description="Helical" evidence="2">
    <location>
        <begin position="375"/>
        <end position="396"/>
    </location>
</feature>
<keyword evidence="2" id="KW-0812">Transmembrane</keyword>
<dbReference type="HOGENOM" id="CLU_030728_0_0_1"/>
<feature type="transmembrane region" description="Helical" evidence="2">
    <location>
        <begin position="349"/>
        <end position="369"/>
    </location>
</feature>
<feature type="transmembrane region" description="Helical" evidence="2">
    <location>
        <begin position="470"/>
        <end position="491"/>
    </location>
</feature>
<feature type="transmembrane region" description="Helical" evidence="2">
    <location>
        <begin position="426"/>
        <end position="450"/>
    </location>
</feature>
<dbReference type="AlphaFoldDB" id="A0A067M8P6"/>
<feature type="region of interest" description="Disordered" evidence="1">
    <location>
        <begin position="1"/>
        <end position="26"/>
    </location>
</feature>
<evidence type="ECO:0000256" key="1">
    <source>
        <dbReference type="SAM" id="MobiDB-lite"/>
    </source>
</evidence>
<evidence type="ECO:0000313" key="4">
    <source>
        <dbReference type="Proteomes" id="UP000027195"/>
    </source>
</evidence>
<dbReference type="EMBL" id="KL198061">
    <property type="protein sequence ID" value="KDQ11080.1"/>
    <property type="molecule type" value="Genomic_DNA"/>
</dbReference>
<organism evidence="3 4">
    <name type="scientific">Botryobasidium botryosum (strain FD-172 SS1)</name>
    <dbReference type="NCBI Taxonomy" id="930990"/>
    <lineage>
        <taxon>Eukaryota</taxon>
        <taxon>Fungi</taxon>
        <taxon>Dikarya</taxon>
        <taxon>Basidiomycota</taxon>
        <taxon>Agaricomycotina</taxon>
        <taxon>Agaricomycetes</taxon>
        <taxon>Cantharellales</taxon>
        <taxon>Botryobasidiaceae</taxon>
        <taxon>Botryobasidium</taxon>
    </lineage>
</organism>
<reference evidence="4" key="1">
    <citation type="journal article" date="2014" name="Proc. Natl. Acad. Sci. U.S.A.">
        <title>Extensive sampling of basidiomycete genomes demonstrates inadequacy of the white-rot/brown-rot paradigm for wood decay fungi.</title>
        <authorList>
            <person name="Riley R."/>
            <person name="Salamov A.A."/>
            <person name="Brown D.W."/>
            <person name="Nagy L.G."/>
            <person name="Floudas D."/>
            <person name="Held B.W."/>
            <person name="Levasseur A."/>
            <person name="Lombard V."/>
            <person name="Morin E."/>
            <person name="Otillar R."/>
            <person name="Lindquist E.A."/>
            <person name="Sun H."/>
            <person name="LaButti K.M."/>
            <person name="Schmutz J."/>
            <person name="Jabbour D."/>
            <person name="Luo H."/>
            <person name="Baker S.E."/>
            <person name="Pisabarro A.G."/>
            <person name="Walton J.D."/>
            <person name="Blanchette R.A."/>
            <person name="Henrissat B."/>
            <person name="Martin F."/>
            <person name="Cullen D."/>
            <person name="Hibbett D.S."/>
            <person name="Grigoriev I.V."/>
        </authorList>
    </citation>
    <scope>NUCLEOTIDE SEQUENCE [LARGE SCALE GENOMIC DNA]</scope>
    <source>
        <strain evidence="4">FD-172 SS1</strain>
    </source>
</reference>